<dbReference type="AlphaFoldDB" id="A0A170V948"/>
<evidence type="ECO:0000256" key="1">
    <source>
        <dbReference type="SAM" id="MobiDB-lite"/>
    </source>
</evidence>
<feature type="region of interest" description="Disordered" evidence="1">
    <location>
        <begin position="55"/>
        <end position="79"/>
    </location>
</feature>
<feature type="non-terminal residue" evidence="2">
    <location>
        <position position="1"/>
    </location>
</feature>
<proteinExistence type="predicted"/>
<name>A0A170V948_TRIIF</name>
<evidence type="ECO:0000313" key="2">
    <source>
        <dbReference type="EMBL" id="JAR96451.1"/>
    </source>
</evidence>
<reference evidence="2" key="2">
    <citation type="journal article" date="2017" name="J. Med. Entomol.">
        <title>Transcriptome Analysis of the Triatoma infestans (Hemiptera: Reduviidae) Integument.</title>
        <authorList>
            <person name="Calderon-Fernandez G.M."/>
            <person name="Moriconi D.E."/>
            <person name="Dulbecco A.B."/>
            <person name="Juarez M.P."/>
        </authorList>
    </citation>
    <scope>NUCLEOTIDE SEQUENCE</scope>
    <source>
        <strain evidence="2">Int1</strain>
        <tissue evidence="2">Integument</tissue>
    </source>
</reference>
<accession>A0A170V948</accession>
<dbReference type="EMBL" id="GEMB01006911">
    <property type="protein sequence ID" value="JAR96451.1"/>
    <property type="molecule type" value="Transcribed_RNA"/>
</dbReference>
<protein>
    <submittedName>
        <fullName evidence="2">Ring finger protein 207-like protein isoform x1</fullName>
    </submittedName>
</protein>
<feature type="compositionally biased region" description="Polar residues" evidence="1">
    <location>
        <begin position="55"/>
        <end position="70"/>
    </location>
</feature>
<sequence>VRCEVKQLASVAQELEPCVKRLSSQHNLDDMVNINTLIDQIANIHSPDIKYLLQDQDSQKGSALHSQATTPQPPEKDIKGQALCTHCREKYPQSENVLNPTK</sequence>
<reference evidence="2" key="1">
    <citation type="submission" date="2016-04" db="EMBL/GenBank/DDBJ databases">
        <authorList>
            <person name="Calderon-Fernandez G.M.Sr."/>
        </authorList>
    </citation>
    <scope>NUCLEOTIDE SEQUENCE</scope>
    <source>
        <strain evidence="2">Int1</strain>
        <tissue evidence="2">Integument</tissue>
    </source>
</reference>
<organism evidence="2">
    <name type="scientific">Triatoma infestans</name>
    <name type="common">Assassin bug</name>
    <dbReference type="NCBI Taxonomy" id="30076"/>
    <lineage>
        <taxon>Eukaryota</taxon>
        <taxon>Metazoa</taxon>
        <taxon>Ecdysozoa</taxon>
        <taxon>Arthropoda</taxon>
        <taxon>Hexapoda</taxon>
        <taxon>Insecta</taxon>
        <taxon>Pterygota</taxon>
        <taxon>Neoptera</taxon>
        <taxon>Paraneoptera</taxon>
        <taxon>Hemiptera</taxon>
        <taxon>Heteroptera</taxon>
        <taxon>Panheteroptera</taxon>
        <taxon>Cimicomorpha</taxon>
        <taxon>Reduviidae</taxon>
        <taxon>Triatominae</taxon>
        <taxon>Triatoma</taxon>
    </lineage>
</organism>